<feature type="transmembrane region" description="Helical" evidence="5">
    <location>
        <begin position="195"/>
        <end position="216"/>
    </location>
</feature>
<proteinExistence type="predicted"/>
<evidence type="ECO:0008006" key="8">
    <source>
        <dbReference type="Google" id="ProtNLM"/>
    </source>
</evidence>
<keyword evidence="3 5" id="KW-1133">Transmembrane helix</keyword>
<dbReference type="Gene3D" id="1.20.1250.20">
    <property type="entry name" value="MFS general substrate transporter like domains"/>
    <property type="match status" value="1"/>
</dbReference>
<dbReference type="GO" id="GO:0016020">
    <property type="term" value="C:membrane"/>
    <property type="evidence" value="ECO:0007669"/>
    <property type="project" value="UniProtKB-SubCell"/>
</dbReference>
<dbReference type="InterPro" id="IPR011701">
    <property type="entry name" value="MFS"/>
</dbReference>
<comment type="subcellular location">
    <subcellularLocation>
        <location evidence="1">Membrane</location>
        <topology evidence="1">Multi-pass membrane protein</topology>
    </subcellularLocation>
</comment>
<protein>
    <recommendedName>
        <fullName evidence="8">Proton-coupled folate transporter</fullName>
    </recommendedName>
</protein>
<name>A0AAW0TPV7_SCYPA</name>
<dbReference type="InterPro" id="IPR036259">
    <property type="entry name" value="MFS_trans_sf"/>
</dbReference>
<feature type="transmembrane region" description="Helical" evidence="5">
    <location>
        <begin position="287"/>
        <end position="309"/>
    </location>
</feature>
<reference evidence="6 7" key="1">
    <citation type="submission" date="2023-03" db="EMBL/GenBank/DDBJ databases">
        <title>High-quality genome of Scylla paramamosain provides insights in environmental adaptation.</title>
        <authorList>
            <person name="Zhang L."/>
        </authorList>
    </citation>
    <scope>NUCLEOTIDE SEQUENCE [LARGE SCALE GENOMIC DNA]</scope>
    <source>
        <strain evidence="6">LZ_2023a</strain>
        <tissue evidence="6">Muscle</tissue>
    </source>
</reference>
<dbReference type="Pfam" id="PF07690">
    <property type="entry name" value="MFS_1"/>
    <property type="match status" value="1"/>
</dbReference>
<dbReference type="EMBL" id="JARAKH010000027">
    <property type="protein sequence ID" value="KAK8389321.1"/>
    <property type="molecule type" value="Genomic_DNA"/>
</dbReference>
<dbReference type="PANTHER" id="PTHR23507:SF37">
    <property type="entry name" value="GH08173P"/>
    <property type="match status" value="1"/>
</dbReference>
<sequence length="544" mass="59464">MRHSALRTTLKVTHPAAAIISYPSPPLTFSHPLSLCREHIAGEGGKNLTRRKTTYRPSGLLDSSETGSCFGQEGRRAPSVLPPPRHERCLRSAISRALSLVTVEPALFLEAMAYGVNENLLTNLTVDKLCSVHFGFDAETCRNLDAGNHTTQQDQVQRLASDYNMYTHWVEYIPALFTNLLLGSLGDAHGRRLPVLLTFTGHLLMAACYLANAYWWRLPVPLICLSALPMGLFGGHIGVGNAVNAYLSASSGTRSRTTSLSSVEWVKYAAQPLGIYASSLLYSRGGYLLAFGFYVLLLLAGVLYLLMCVGEPPTASEARGSSTRDGIKVGVAAHIKYTLAVPMKIRRSGRSGVLVAAYAVVLLLWSFARESSAQFFLYERKLFGWQLQQYTNWLVFSYFVKTAGLLLVVPVCSYYLGVQDAMLGFIGGISMIFYYTVFATAPEPWVLYAAAVLSLCSAVPAVTSRGAVSKAVAANDFGAVFAFLSLLECLMLLLGTPFYTFVYNLTLDIFPGTLYLVMAGVGVVVCCIHVWLLTNFDENYSRGK</sequence>
<gene>
    <name evidence="6" type="ORF">O3P69_008805</name>
</gene>
<evidence type="ECO:0000256" key="3">
    <source>
        <dbReference type="ARBA" id="ARBA00022989"/>
    </source>
</evidence>
<comment type="caution">
    <text evidence="6">The sequence shown here is derived from an EMBL/GenBank/DDBJ whole genome shotgun (WGS) entry which is preliminary data.</text>
</comment>
<feature type="transmembrane region" description="Helical" evidence="5">
    <location>
        <begin position="480"/>
        <end position="502"/>
    </location>
</feature>
<keyword evidence="2 5" id="KW-0812">Transmembrane</keyword>
<evidence type="ECO:0000313" key="7">
    <source>
        <dbReference type="Proteomes" id="UP001487740"/>
    </source>
</evidence>
<evidence type="ECO:0000256" key="1">
    <source>
        <dbReference type="ARBA" id="ARBA00004141"/>
    </source>
</evidence>
<keyword evidence="7" id="KW-1185">Reference proteome</keyword>
<evidence type="ECO:0000256" key="5">
    <source>
        <dbReference type="SAM" id="Phobius"/>
    </source>
</evidence>
<feature type="transmembrane region" description="Helical" evidence="5">
    <location>
        <begin position="351"/>
        <end position="368"/>
    </location>
</feature>
<dbReference type="PANTHER" id="PTHR23507">
    <property type="entry name" value="ZGC:174356"/>
    <property type="match status" value="1"/>
</dbReference>
<feature type="transmembrane region" description="Helical" evidence="5">
    <location>
        <begin position="514"/>
        <end position="534"/>
    </location>
</feature>
<feature type="transmembrane region" description="Helical" evidence="5">
    <location>
        <begin position="393"/>
        <end position="416"/>
    </location>
</feature>
<organism evidence="6 7">
    <name type="scientific">Scylla paramamosain</name>
    <name type="common">Mud crab</name>
    <dbReference type="NCBI Taxonomy" id="85552"/>
    <lineage>
        <taxon>Eukaryota</taxon>
        <taxon>Metazoa</taxon>
        <taxon>Ecdysozoa</taxon>
        <taxon>Arthropoda</taxon>
        <taxon>Crustacea</taxon>
        <taxon>Multicrustacea</taxon>
        <taxon>Malacostraca</taxon>
        <taxon>Eumalacostraca</taxon>
        <taxon>Eucarida</taxon>
        <taxon>Decapoda</taxon>
        <taxon>Pleocyemata</taxon>
        <taxon>Brachyura</taxon>
        <taxon>Eubrachyura</taxon>
        <taxon>Portunoidea</taxon>
        <taxon>Portunidae</taxon>
        <taxon>Portuninae</taxon>
        <taxon>Scylla</taxon>
    </lineage>
</organism>
<dbReference type="SUPFAM" id="SSF103473">
    <property type="entry name" value="MFS general substrate transporter"/>
    <property type="match status" value="1"/>
</dbReference>
<dbReference type="AlphaFoldDB" id="A0AAW0TPV7"/>
<evidence type="ECO:0000313" key="6">
    <source>
        <dbReference type="EMBL" id="KAK8389321.1"/>
    </source>
</evidence>
<feature type="transmembrane region" description="Helical" evidence="5">
    <location>
        <begin position="447"/>
        <end position="468"/>
    </location>
</feature>
<evidence type="ECO:0000256" key="2">
    <source>
        <dbReference type="ARBA" id="ARBA00022692"/>
    </source>
</evidence>
<accession>A0AAW0TPV7</accession>
<dbReference type="GO" id="GO:0022857">
    <property type="term" value="F:transmembrane transporter activity"/>
    <property type="evidence" value="ECO:0007669"/>
    <property type="project" value="InterPro"/>
</dbReference>
<feature type="transmembrane region" description="Helical" evidence="5">
    <location>
        <begin position="423"/>
        <end position="441"/>
    </location>
</feature>
<keyword evidence="4 5" id="KW-0472">Membrane</keyword>
<dbReference type="Proteomes" id="UP001487740">
    <property type="component" value="Unassembled WGS sequence"/>
</dbReference>
<evidence type="ECO:0000256" key="4">
    <source>
        <dbReference type="ARBA" id="ARBA00023136"/>
    </source>
</evidence>